<evidence type="ECO:0000256" key="1">
    <source>
        <dbReference type="SAM" id="MobiDB-lite"/>
    </source>
</evidence>
<gene>
    <name evidence="2" type="ORF">GN244_ATG20957</name>
</gene>
<feature type="region of interest" description="Disordered" evidence="1">
    <location>
        <begin position="37"/>
        <end position="56"/>
    </location>
</feature>
<feature type="region of interest" description="Disordered" evidence="1">
    <location>
        <begin position="1"/>
        <end position="23"/>
    </location>
</feature>
<reference evidence="2" key="1">
    <citation type="submission" date="2020-04" db="EMBL/GenBank/DDBJ databases">
        <title>Hybrid Assembly of Korean Phytophthora infestans isolates.</title>
        <authorList>
            <person name="Prokchorchik M."/>
            <person name="Lee Y."/>
            <person name="Seo J."/>
            <person name="Cho J.-H."/>
            <person name="Park Y.-E."/>
            <person name="Jang D.-C."/>
            <person name="Im J.-S."/>
            <person name="Choi J.-G."/>
            <person name="Park H.-J."/>
            <person name="Lee G.-B."/>
            <person name="Lee Y.-G."/>
            <person name="Hong S.-Y."/>
            <person name="Cho K."/>
            <person name="Sohn K.H."/>
        </authorList>
    </citation>
    <scope>NUCLEOTIDE SEQUENCE</scope>
    <source>
        <strain evidence="2">KR_1_A1</strain>
    </source>
</reference>
<protein>
    <submittedName>
        <fullName evidence="2">Uncharacterized protein</fullName>
    </submittedName>
</protein>
<evidence type="ECO:0000313" key="2">
    <source>
        <dbReference type="EMBL" id="KAF4027434.1"/>
    </source>
</evidence>
<organism evidence="2 3">
    <name type="scientific">Phytophthora infestans</name>
    <name type="common">Potato late blight agent</name>
    <name type="synonym">Botrytis infestans</name>
    <dbReference type="NCBI Taxonomy" id="4787"/>
    <lineage>
        <taxon>Eukaryota</taxon>
        <taxon>Sar</taxon>
        <taxon>Stramenopiles</taxon>
        <taxon>Oomycota</taxon>
        <taxon>Peronosporomycetes</taxon>
        <taxon>Peronosporales</taxon>
        <taxon>Peronosporaceae</taxon>
        <taxon>Phytophthora</taxon>
    </lineage>
</organism>
<accession>A0A833SI59</accession>
<dbReference type="AlphaFoldDB" id="A0A833SI59"/>
<dbReference type="EMBL" id="WSZM01001467">
    <property type="protein sequence ID" value="KAF4027434.1"/>
    <property type="molecule type" value="Genomic_DNA"/>
</dbReference>
<proteinExistence type="predicted"/>
<evidence type="ECO:0000313" key="3">
    <source>
        <dbReference type="Proteomes" id="UP000602510"/>
    </source>
</evidence>
<comment type="caution">
    <text evidence="2">The sequence shown here is derived from an EMBL/GenBank/DDBJ whole genome shotgun (WGS) entry which is preliminary data.</text>
</comment>
<feature type="compositionally biased region" description="Low complexity" evidence="1">
    <location>
        <begin position="39"/>
        <end position="54"/>
    </location>
</feature>
<sequence>MGGVSPKRRKQRKERGRPSSRVASWWRHEGDEFAIERASTSSSTSFDRSATSISGRTDSGVWCGLEMTALSDVRRMAVDVKRRAELTPIGRLEQALVAESDTTLDPKMMFQTGGATVRMVADDWCEMERGRTAGELGGVERTEVDGLVEAEWVTDEVLV</sequence>
<feature type="compositionally biased region" description="Basic residues" evidence="1">
    <location>
        <begin position="1"/>
        <end position="15"/>
    </location>
</feature>
<dbReference type="Proteomes" id="UP000602510">
    <property type="component" value="Unassembled WGS sequence"/>
</dbReference>
<name>A0A833SI59_PHYIN</name>
<keyword evidence="3" id="KW-1185">Reference proteome</keyword>